<gene>
    <name evidence="1" type="ORF">BASA50_001239</name>
</gene>
<dbReference type="EMBL" id="JAFCIX010000580">
    <property type="protein sequence ID" value="KAH6585631.1"/>
    <property type="molecule type" value="Genomic_DNA"/>
</dbReference>
<proteinExistence type="predicted"/>
<accession>A0ABQ8ET19</accession>
<comment type="caution">
    <text evidence="1">The sequence shown here is derived from an EMBL/GenBank/DDBJ whole genome shotgun (WGS) entry which is preliminary data.</text>
</comment>
<keyword evidence="2" id="KW-1185">Reference proteome</keyword>
<reference evidence="1 2" key="1">
    <citation type="submission" date="2021-02" db="EMBL/GenBank/DDBJ databases">
        <title>Variation within the Batrachochytrium salamandrivorans European outbreak.</title>
        <authorList>
            <person name="Kelly M."/>
            <person name="Pasmans F."/>
            <person name="Shea T.P."/>
            <person name="Munoz J.F."/>
            <person name="Carranza S."/>
            <person name="Cuomo C.A."/>
            <person name="Martel A."/>
        </authorList>
    </citation>
    <scope>NUCLEOTIDE SEQUENCE [LARGE SCALE GENOMIC DNA]</scope>
    <source>
        <strain evidence="1 2">AMFP18/2</strain>
    </source>
</reference>
<organism evidence="1 2">
    <name type="scientific">Batrachochytrium salamandrivorans</name>
    <dbReference type="NCBI Taxonomy" id="1357716"/>
    <lineage>
        <taxon>Eukaryota</taxon>
        <taxon>Fungi</taxon>
        <taxon>Fungi incertae sedis</taxon>
        <taxon>Chytridiomycota</taxon>
        <taxon>Chytridiomycota incertae sedis</taxon>
        <taxon>Chytridiomycetes</taxon>
        <taxon>Rhizophydiales</taxon>
        <taxon>Rhizophydiales incertae sedis</taxon>
        <taxon>Batrachochytrium</taxon>
    </lineage>
</organism>
<protein>
    <submittedName>
        <fullName evidence="1">Uncharacterized protein</fullName>
    </submittedName>
</protein>
<evidence type="ECO:0000313" key="1">
    <source>
        <dbReference type="EMBL" id="KAH6585631.1"/>
    </source>
</evidence>
<dbReference type="Proteomes" id="UP001648503">
    <property type="component" value="Unassembled WGS sequence"/>
</dbReference>
<evidence type="ECO:0000313" key="2">
    <source>
        <dbReference type="Proteomes" id="UP001648503"/>
    </source>
</evidence>
<sequence length="110" mass="12325">MWIDTAGTLPAKSQLTVAASARLSCLVPIDSCSQSRPTNNWSRSASPFKTPPRSQIWLLSVVCGSWTYELYFYAEARSSPCKKRTLQSRRTLKILRAAWLNIVIRESGCS</sequence>
<name>A0ABQ8ET19_9FUNG</name>